<feature type="compositionally biased region" description="Low complexity" evidence="1">
    <location>
        <begin position="21"/>
        <end position="39"/>
    </location>
</feature>
<sequence length="60" mass="6197">MSKGSAGGMLGVGGTRSNLSRGALRGAAANGRGKGAAEAQDPQERRRALLEKMRQRSRSA</sequence>
<organism evidence="2 3">
    <name type="scientific">Streptomyces noursei</name>
    <name type="common">Streptomyces albulus</name>
    <dbReference type="NCBI Taxonomy" id="1971"/>
    <lineage>
        <taxon>Bacteria</taxon>
        <taxon>Bacillati</taxon>
        <taxon>Actinomycetota</taxon>
        <taxon>Actinomycetes</taxon>
        <taxon>Kitasatosporales</taxon>
        <taxon>Streptomycetaceae</taxon>
        <taxon>Streptomyces</taxon>
    </lineage>
</organism>
<reference evidence="2 3" key="1">
    <citation type="journal article" date="2019" name="Microbiol. Resour. Announc.">
        <title>Draft Genome Sequence of the Most Traditional epsilon-Poly-l-Lysine Producer, Streptomyces albulus NBRC14147.</title>
        <authorList>
            <person name="Yamanaka K."/>
            <person name="Hamano Y."/>
        </authorList>
    </citation>
    <scope>NUCLEOTIDE SEQUENCE [LARGE SCALE GENOMIC DNA]</scope>
    <source>
        <strain evidence="2 3">NBRC 14147</strain>
    </source>
</reference>
<dbReference type="AlphaFoldDB" id="A0A059W1X1"/>
<feature type="compositionally biased region" description="Gly residues" evidence="1">
    <location>
        <begin position="1"/>
        <end position="14"/>
    </location>
</feature>
<accession>A0A059W1X1</accession>
<dbReference type="Proteomes" id="UP000288351">
    <property type="component" value="Unassembled WGS sequence"/>
</dbReference>
<proteinExistence type="predicted"/>
<evidence type="ECO:0000313" key="3">
    <source>
        <dbReference type="Proteomes" id="UP000288351"/>
    </source>
</evidence>
<gene>
    <name evidence="2" type="ORF">SALB_03616</name>
</gene>
<dbReference type="Pfam" id="PF19756">
    <property type="entry name" value="DUF6243"/>
    <property type="match status" value="1"/>
</dbReference>
<feature type="region of interest" description="Disordered" evidence="1">
    <location>
        <begin position="1"/>
        <end position="60"/>
    </location>
</feature>
<name>A0A059W1X1_STRNR</name>
<protein>
    <submittedName>
        <fullName evidence="2">Uncharacterized protein</fullName>
    </submittedName>
</protein>
<evidence type="ECO:0000256" key="1">
    <source>
        <dbReference type="SAM" id="MobiDB-lite"/>
    </source>
</evidence>
<dbReference type="EMBL" id="BHXC01000006">
    <property type="protein sequence ID" value="GCB90908.1"/>
    <property type="molecule type" value="Genomic_DNA"/>
</dbReference>
<dbReference type="InterPro" id="IPR046210">
    <property type="entry name" value="DUF6243"/>
</dbReference>
<feature type="compositionally biased region" description="Basic and acidic residues" evidence="1">
    <location>
        <begin position="42"/>
        <end position="54"/>
    </location>
</feature>
<dbReference type="RefSeq" id="WP_016572893.1">
    <property type="nucleotide sequence ID" value="NZ_BHXC01000006.1"/>
</dbReference>
<comment type="caution">
    <text evidence="2">The sequence shown here is derived from an EMBL/GenBank/DDBJ whole genome shotgun (WGS) entry which is preliminary data.</text>
</comment>
<evidence type="ECO:0000313" key="2">
    <source>
        <dbReference type="EMBL" id="GCB90908.1"/>
    </source>
</evidence>